<dbReference type="InterPro" id="IPR029056">
    <property type="entry name" value="Ribokinase-like"/>
</dbReference>
<name>A0A939EN62_9HYPH</name>
<evidence type="ECO:0000313" key="4">
    <source>
        <dbReference type="EMBL" id="MBO0344957.1"/>
    </source>
</evidence>
<dbReference type="PROSITE" id="PS00583">
    <property type="entry name" value="PFKB_KINASES_1"/>
    <property type="match status" value="1"/>
</dbReference>
<sequence>MTSIPIAPEGLAPRPVVCIGAVHWDMVVHASRQILPDTSTPGRLTQGPGGVATNVARAVKKLGATTHLIGAVGDDPAGRALEDLLAAEHISSHLLHLSGAMTGHYLALHNPDGSLPAACIDDQLLAAIDPAAFAAKMKECQADRLANICFLDANLSAAQAEAILGTIDPETMVAADAVSAAKAPRLAPHLPHIGLLFLNRAEAIALTGLREDVDISSLIKALHDKGSHAVALTDGAHGLWLGESRGEILHFSPPSVAVTDVTGAGDALIAGMLSALNRGHPLAASGTCGLAAAALTLQATGAAPDSLTWEAVSPTT</sequence>
<gene>
    <name evidence="4" type="ORF">J0X15_06995</name>
</gene>
<comment type="caution">
    <text evidence="4">The sequence shown here is derived from an EMBL/GenBank/DDBJ whole genome shotgun (WGS) entry which is preliminary data.</text>
</comment>
<dbReference type="GO" id="GO:0016301">
    <property type="term" value="F:kinase activity"/>
    <property type="evidence" value="ECO:0007669"/>
    <property type="project" value="UniProtKB-KW"/>
</dbReference>
<reference evidence="4" key="1">
    <citation type="submission" date="2021-03" db="EMBL/GenBank/DDBJ databases">
        <title>Roseibium sp. CAU 1637 isolated from Incheon.</title>
        <authorList>
            <person name="Kim W."/>
        </authorList>
    </citation>
    <scope>NUCLEOTIDE SEQUENCE</scope>
    <source>
        <strain evidence="4">CAU 1637</strain>
    </source>
</reference>
<evidence type="ECO:0000313" key="5">
    <source>
        <dbReference type="Proteomes" id="UP000664779"/>
    </source>
</evidence>
<dbReference type="EMBL" id="JAFLNF010000002">
    <property type="protein sequence ID" value="MBO0344957.1"/>
    <property type="molecule type" value="Genomic_DNA"/>
</dbReference>
<proteinExistence type="predicted"/>
<keyword evidence="2 4" id="KW-0418">Kinase</keyword>
<organism evidence="4 5">
    <name type="scientific">Roseibium limicola</name>
    <dbReference type="NCBI Taxonomy" id="2816037"/>
    <lineage>
        <taxon>Bacteria</taxon>
        <taxon>Pseudomonadati</taxon>
        <taxon>Pseudomonadota</taxon>
        <taxon>Alphaproteobacteria</taxon>
        <taxon>Hyphomicrobiales</taxon>
        <taxon>Stappiaceae</taxon>
        <taxon>Roseibium</taxon>
    </lineage>
</organism>
<dbReference type="Gene3D" id="3.40.1190.20">
    <property type="match status" value="1"/>
</dbReference>
<keyword evidence="1" id="KW-0808">Transferase</keyword>
<accession>A0A939EN62</accession>
<dbReference type="RefSeq" id="WP_206939170.1">
    <property type="nucleotide sequence ID" value="NZ_JAFLNF010000002.1"/>
</dbReference>
<evidence type="ECO:0000256" key="2">
    <source>
        <dbReference type="ARBA" id="ARBA00022777"/>
    </source>
</evidence>
<dbReference type="PROSITE" id="PS00584">
    <property type="entry name" value="PFKB_KINASES_2"/>
    <property type="match status" value="1"/>
</dbReference>
<dbReference type="PANTHER" id="PTHR10584:SF166">
    <property type="entry name" value="RIBOKINASE"/>
    <property type="match status" value="1"/>
</dbReference>
<dbReference type="PANTHER" id="PTHR10584">
    <property type="entry name" value="SUGAR KINASE"/>
    <property type="match status" value="1"/>
</dbReference>
<dbReference type="AlphaFoldDB" id="A0A939EN62"/>
<evidence type="ECO:0000256" key="1">
    <source>
        <dbReference type="ARBA" id="ARBA00022679"/>
    </source>
</evidence>
<dbReference type="InterPro" id="IPR002173">
    <property type="entry name" value="Carboh/pur_kinase_PfkB_CS"/>
</dbReference>
<keyword evidence="5" id="KW-1185">Reference proteome</keyword>
<feature type="domain" description="Carbohydrate kinase PfkB" evidence="3">
    <location>
        <begin position="16"/>
        <end position="305"/>
    </location>
</feature>
<dbReference type="Proteomes" id="UP000664779">
    <property type="component" value="Unassembled WGS sequence"/>
</dbReference>
<dbReference type="InterPro" id="IPR011611">
    <property type="entry name" value="PfkB_dom"/>
</dbReference>
<dbReference type="Pfam" id="PF00294">
    <property type="entry name" value="PfkB"/>
    <property type="match status" value="1"/>
</dbReference>
<protein>
    <submittedName>
        <fullName evidence="4">Carbohydrate kinase family protein</fullName>
    </submittedName>
</protein>
<evidence type="ECO:0000259" key="3">
    <source>
        <dbReference type="Pfam" id="PF00294"/>
    </source>
</evidence>
<dbReference type="SUPFAM" id="SSF53613">
    <property type="entry name" value="Ribokinase-like"/>
    <property type="match status" value="1"/>
</dbReference>